<evidence type="ECO:0000313" key="2">
    <source>
        <dbReference type="Proteomes" id="UP000694563"/>
    </source>
</evidence>
<evidence type="ECO:0000313" key="1">
    <source>
        <dbReference type="Ensembl" id="ENSCUSP00005016525.1"/>
    </source>
</evidence>
<organism evidence="1 2">
    <name type="scientific">Catharus ustulatus</name>
    <name type="common">Russet-backed thrush</name>
    <name type="synonym">Hylocichla ustulatus</name>
    <dbReference type="NCBI Taxonomy" id="91951"/>
    <lineage>
        <taxon>Eukaryota</taxon>
        <taxon>Metazoa</taxon>
        <taxon>Chordata</taxon>
        <taxon>Craniata</taxon>
        <taxon>Vertebrata</taxon>
        <taxon>Euteleostomi</taxon>
        <taxon>Archelosauria</taxon>
        <taxon>Archosauria</taxon>
        <taxon>Dinosauria</taxon>
        <taxon>Saurischia</taxon>
        <taxon>Theropoda</taxon>
        <taxon>Coelurosauria</taxon>
        <taxon>Aves</taxon>
        <taxon>Neognathae</taxon>
        <taxon>Neoaves</taxon>
        <taxon>Telluraves</taxon>
        <taxon>Australaves</taxon>
        <taxon>Passeriformes</taxon>
        <taxon>Turdidae</taxon>
        <taxon>Catharus</taxon>
    </lineage>
</organism>
<keyword evidence="2" id="KW-1185">Reference proteome</keyword>
<name>A0A8C3UN64_CATUS</name>
<reference evidence="1" key="3">
    <citation type="submission" date="2025-09" db="UniProtKB">
        <authorList>
            <consortium name="Ensembl"/>
        </authorList>
    </citation>
    <scope>IDENTIFICATION</scope>
</reference>
<reference evidence="1" key="2">
    <citation type="submission" date="2025-08" db="UniProtKB">
        <authorList>
            <consortium name="Ensembl"/>
        </authorList>
    </citation>
    <scope>IDENTIFICATION</scope>
</reference>
<accession>A0A8C3UN64</accession>
<protein>
    <submittedName>
        <fullName evidence="1">Uncharacterized protein</fullName>
    </submittedName>
</protein>
<sequence>MLYYLTFPTPSKSENCHTQKENEEMTINNKHNLSVIYYNKISIHSRSQLELSAFDTQIYKAWKGKVQTLLGCWSYLLILPIS</sequence>
<proteinExistence type="predicted"/>
<reference evidence="1" key="1">
    <citation type="submission" date="2020-10" db="EMBL/GenBank/DDBJ databases">
        <title>Catharus ustulatus (Swainson's thrush) genome, bCatUst1, primary haplotype v2.</title>
        <authorList>
            <person name="Delmore K."/>
            <person name="Vafadar M."/>
            <person name="Formenti G."/>
            <person name="Chow W."/>
            <person name="Pelan S."/>
            <person name="Howe K."/>
            <person name="Rhie A."/>
            <person name="Mountcastle J."/>
            <person name="Haase B."/>
            <person name="Fedrigo O."/>
            <person name="Jarvis E.D."/>
        </authorList>
    </citation>
    <scope>NUCLEOTIDE SEQUENCE [LARGE SCALE GENOMIC DNA]</scope>
</reference>
<dbReference type="Proteomes" id="UP000694563">
    <property type="component" value="Chromosome W"/>
</dbReference>
<dbReference type="Ensembl" id="ENSCUST00005017161.1">
    <property type="protein sequence ID" value="ENSCUSP00005016525.1"/>
    <property type="gene ID" value="ENSCUSG00005010632.1"/>
</dbReference>
<dbReference type="AlphaFoldDB" id="A0A8C3UN64"/>